<feature type="compositionally biased region" description="Basic residues" evidence="2">
    <location>
        <begin position="11"/>
        <end position="25"/>
    </location>
</feature>
<feature type="compositionally biased region" description="Low complexity" evidence="2">
    <location>
        <begin position="532"/>
        <end position="546"/>
    </location>
</feature>
<evidence type="ECO:0000256" key="1">
    <source>
        <dbReference type="SAM" id="Coils"/>
    </source>
</evidence>
<name>A0AAD7HNH4_9AGAR</name>
<evidence type="ECO:0000259" key="3">
    <source>
        <dbReference type="PROSITE" id="PS50181"/>
    </source>
</evidence>
<feature type="region of interest" description="Disordered" evidence="2">
    <location>
        <begin position="1"/>
        <end position="40"/>
    </location>
</feature>
<dbReference type="SMART" id="SM00256">
    <property type="entry name" value="FBOX"/>
    <property type="match status" value="1"/>
</dbReference>
<keyword evidence="5" id="KW-1185">Reference proteome</keyword>
<proteinExistence type="predicted"/>
<gene>
    <name evidence="4" type="ORF">B0H16DRAFT_1596898</name>
</gene>
<feature type="domain" description="F-box" evidence="3">
    <location>
        <begin position="49"/>
        <end position="98"/>
    </location>
</feature>
<dbReference type="InterPro" id="IPR001810">
    <property type="entry name" value="F-box_dom"/>
</dbReference>
<dbReference type="SUPFAM" id="SSF81383">
    <property type="entry name" value="F-box domain"/>
    <property type="match status" value="1"/>
</dbReference>
<evidence type="ECO:0000256" key="2">
    <source>
        <dbReference type="SAM" id="MobiDB-lite"/>
    </source>
</evidence>
<evidence type="ECO:0000313" key="4">
    <source>
        <dbReference type="EMBL" id="KAJ7724256.1"/>
    </source>
</evidence>
<reference evidence="4" key="1">
    <citation type="submission" date="2023-03" db="EMBL/GenBank/DDBJ databases">
        <title>Massive genome expansion in bonnet fungi (Mycena s.s.) driven by repeated elements and novel gene families across ecological guilds.</title>
        <authorList>
            <consortium name="Lawrence Berkeley National Laboratory"/>
            <person name="Harder C.B."/>
            <person name="Miyauchi S."/>
            <person name="Viragh M."/>
            <person name="Kuo A."/>
            <person name="Thoen E."/>
            <person name="Andreopoulos B."/>
            <person name="Lu D."/>
            <person name="Skrede I."/>
            <person name="Drula E."/>
            <person name="Henrissat B."/>
            <person name="Morin E."/>
            <person name="Kohler A."/>
            <person name="Barry K."/>
            <person name="LaButti K."/>
            <person name="Morin E."/>
            <person name="Salamov A."/>
            <person name="Lipzen A."/>
            <person name="Mereny Z."/>
            <person name="Hegedus B."/>
            <person name="Baldrian P."/>
            <person name="Stursova M."/>
            <person name="Weitz H."/>
            <person name="Taylor A."/>
            <person name="Grigoriev I.V."/>
            <person name="Nagy L.G."/>
            <person name="Martin F."/>
            <person name="Kauserud H."/>
        </authorList>
    </citation>
    <scope>NUCLEOTIDE SEQUENCE</scope>
    <source>
        <strain evidence="4">CBHHK182m</strain>
    </source>
</reference>
<dbReference type="PROSITE" id="PS50181">
    <property type="entry name" value="FBOX"/>
    <property type="match status" value="1"/>
</dbReference>
<sequence length="761" mass="84777">MEAESSTGRTTRARSTRTTAPKKRKSEPEATEGGSAPKRARVTKKKGCLAGLLSISLDVVFEIFGNLQPLDLLRLSRTSKEFRNLLMHRSSITVWRASLSQVPGLPPCPPGMNEPSWISLAFDPTCQVCQKIARKVDWGLYVRICGKCTKTSITTRFNGLDREKDGVNFRDLIPMRPDVTRPFKTVYFTKALENVKAAYNAIQDAEEQKRFVEERKERVQALKEHAKLCEVWSESVAESRSTELADLKEERYLAVAAKLTVLGWGPEIDSMLPSDSLRGHKTVRQPHPLTERTWNTMQSEMVQYMEHMKAKRLAREHLAIIAERKATAAKVLRTFKRSQLPWTEIMPGPLDFTDFPKIKDILDAALGALLPEFPAMIATWREELMESAIKQYKLYHKDTKLDDDAIKTELTLATTAFRCNHCNEDDLDFSYLYLNNFSAQKSCRPMFWPRAILHRCMTHQHQIDSILFMQGPSMRQVAWRPGPLGLDKTLSEKVEKIVVACGMDPKTTTVEQMDAADCAACRDEPGEGKGEGTSAAAASTSKAAGKQKAKEDEPEPATARAYSWRNAVRHHAAEHSHAPTAWHMLTEAEAAAARLLEAVAIAKNEPEDDDDDLSYTDSDSAGIAQDDVAMKDAKAESKPAGADKSADAEIAGDAPPHPGMLPAQIPELAWSCAHCIDQPGEKAPISLDAMKQHLSTKHSVLGTPKLNEDYYRALEAPEVYSKEHFPSPKVRPAPSRPFDDSDDEMGMGGTDYDGFDGYDYL</sequence>
<dbReference type="AlphaFoldDB" id="A0AAD7HNH4"/>
<feature type="region of interest" description="Disordered" evidence="2">
    <location>
        <begin position="722"/>
        <end position="761"/>
    </location>
</feature>
<feature type="compositionally biased region" description="Low complexity" evidence="2">
    <location>
        <begin position="1"/>
        <end position="10"/>
    </location>
</feature>
<dbReference type="InterPro" id="IPR036047">
    <property type="entry name" value="F-box-like_dom_sf"/>
</dbReference>
<dbReference type="Pfam" id="PF00646">
    <property type="entry name" value="F-box"/>
    <property type="match status" value="1"/>
</dbReference>
<dbReference type="Proteomes" id="UP001215598">
    <property type="component" value="Unassembled WGS sequence"/>
</dbReference>
<comment type="caution">
    <text evidence="4">The sequence shown here is derived from an EMBL/GenBank/DDBJ whole genome shotgun (WGS) entry which is preliminary data.</text>
</comment>
<dbReference type="CDD" id="cd09917">
    <property type="entry name" value="F-box_SF"/>
    <property type="match status" value="1"/>
</dbReference>
<protein>
    <recommendedName>
        <fullName evidence="3">F-box domain-containing protein</fullName>
    </recommendedName>
</protein>
<feature type="region of interest" description="Disordered" evidence="2">
    <location>
        <begin position="523"/>
        <end position="559"/>
    </location>
</feature>
<feature type="compositionally biased region" description="Basic and acidic residues" evidence="2">
    <location>
        <begin position="628"/>
        <end position="637"/>
    </location>
</feature>
<keyword evidence="1" id="KW-0175">Coiled coil</keyword>
<accession>A0AAD7HNH4</accession>
<feature type="compositionally biased region" description="Low complexity" evidence="2">
    <location>
        <begin position="752"/>
        <end position="761"/>
    </location>
</feature>
<evidence type="ECO:0000313" key="5">
    <source>
        <dbReference type="Proteomes" id="UP001215598"/>
    </source>
</evidence>
<feature type="region of interest" description="Disordered" evidence="2">
    <location>
        <begin position="604"/>
        <end position="651"/>
    </location>
</feature>
<organism evidence="4 5">
    <name type="scientific">Mycena metata</name>
    <dbReference type="NCBI Taxonomy" id="1033252"/>
    <lineage>
        <taxon>Eukaryota</taxon>
        <taxon>Fungi</taxon>
        <taxon>Dikarya</taxon>
        <taxon>Basidiomycota</taxon>
        <taxon>Agaricomycotina</taxon>
        <taxon>Agaricomycetes</taxon>
        <taxon>Agaricomycetidae</taxon>
        <taxon>Agaricales</taxon>
        <taxon>Marasmiineae</taxon>
        <taxon>Mycenaceae</taxon>
        <taxon>Mycena</taxon>
    </lineage>
</organism>
<dbReference type="EMBL" id="JARKIB010000204">
    <property type="protein sequence ID" value="KAJ7724256.1"/>
    <property type="molecule type" value="Genomic_DNA"/>
</dbReference>
<feature type="coiled-coil region" evidence="1">
    <location>
        <begin position="188"/>
        <end position="222"/>
    </location>
</feature>